<evidence type="ECO:0000259" key="3">
    <source>
        <dbReference type="PROSITE" id="PS50158"/>
    </source>
</evidence>
<evidence type="ECO:0000256" key="2">
    <source>
        <dbReference type="SAM" id="MobiDB-lite"/>
    </source>
</evidence>
<dbReference type="Proteomes" id="UP000507470">
    <property type="component" value="Unassembled WGS sequence"/>
</dbReference>
<feature type="compositionally biased region" description="Polar residues" evidence="2">
    <location>
        <begin position="810"/>
        <end position="819"/>
    </location>
</feature>
<dbReference type="InterPro" id="IPR001584">
    <property type="entry name" value="Integrase_cat-core"/>
</dbReference>
<dbReference type="Gene3D" id="1.10.340.70">
    <property type="match status" value="1"/>
</dbReference>
<proteinExistence type="predicted"/>
<evidence type="ECO:0000259" key="4">
    <source>
        <dbReference type="PROSITE" id="PS50994"/>
    </source>
</evidence>
<dbReference type="PROSITE" id="PS50994">
    <property type="entry name" value="INTEGRASE"/>
    <property type="match status" value="1"/>
</dbReference>
<feature type="region of interest" description="Disordered" evidence="2">
    <location>
        <begin position="211"/>
        <end position="260"/>
    </location>
</feature>
<dbReference type="PANTHER" id="PTHR37984">
    <property type="entry name" value="PROTEIN CBG26694"/>
    <property type="match status" value="1"/>
</dbReference>
<dbReference type="GO" id="GO:0003676">
    <property type="term" value="F:nucleic acid binding"/>
    <property type="evidence" value="ECO:0007669"/>
    <property type="project" value="InterPro"/>
</dbReference>
<dbReference type="Pfam" id="PF00665">
    <property type="entry name" value="rve"/>
    <property type="match status" value="1"/>
</dbReference>
<dbReference type="GO" id="GO:0008270">
    <property type="term" value="F:zinc ion binding"/>
    <property type="evidence" value="ECO:0007669"/>
    <property type="project" value="UniProtKB-KW"/>
</dbReference>
<keyword evidence="1" id="KW-0863">Zinc-finger</keyword>
<feature type="domain" description="Integrase catalytic" evidence="4">
    <location>
        <begin position="609"/>
        <end position="774"/>
    </location>
</feature>
<dbReference type="InterPro" id="IPR021109">
    <property type="entry name" value="Peptidase_aspartic_dom_sf"/>
</dbReference>
<feature type="region of interest" description="Disordered" evidence="2">
    <location>
        <begin position="782"/>
        <end position="827"/>
    </location>
</feature>
<dbReference type="InterPro" id="IPR012337">
    <property type="entry name" value="RNaseH-like_sf"/>
</dbReference>
<dbReference type="InterPro" id="IPR050951">
    <property type="entry name" value="Retrovirus_Pol_polyprotein"/>
</dbReference>
<name>A0A6J8BWZ8_MYTCO</name>
<evidence type="ECO:0008006" key="7">
    <source>
        <dbReference type="Google" id="ProtNLM"/>
    </source>
</evidence>
<reference evidence="5 6" key="1">
    <citation type="submission" date="2020-06" db="EMBL/GenBank/DDBJ databases">
        <authorList>
            <person name="Li R."/>
            <person name="Bekaert M."/>
        </authorList>
    </citation>
    <scope>NUCLEOTIDE SEQUENCE [LARGE SCALE GENOMIC DNA]</scope>
    <source>
        <strain evidence="6">wild</strain>
    </source>
</reference>
<dbReference type="GO" id="GO:0015074">
    <property type="term" value="P:DNA integration"/>
    <property type="evidence" value="ECO:0007669"/>
    <property type="project" value="InterPro"/>
</dbReference>
<dbReference type="Gene3D" id="4.10.60.10">
    <property type="entry name" value="Zinc finger, CCHC-type"/>
    <property type="match status" value="1"/>
</dbReference>
<evidence type="ECO:0000256" key="1">
    <source>
        <dbReference type="PROSITE-ProRule" id="PRU00047"/>
    </source>
</evidence>
<evidence type="ECO:0000313" key="5">
    <source>
        <dbReference type="EMBL" id="CAC5388523.1"/>
    </source>
</evidence>
<feature type="compositionally biased region" description="Polar residues" evidence="2">
    <location>
        <begin position="241"/>
        <end position="250"/>
    </location>
</feature>
<dbReference type="SUPFAM" id="SSF53098">
    <property type="entry name" value="Ribonuclease H-like"/>
    <property type="match status" value="1"/>
</dbReference>
<dbReference type="PROSITE" id="PS50158">
    <property type="entry name" value="ZF_CCHC"/>
    <property type="match status" value="1"/>
</dbReference>
<protein>
    <recommendedName>
        <fullName evidence="7">Endonuclease</fullName>
    </recommendedName>
</protein>
<sequence length="827" mass="93042">MHSTPKISTNAQESDSGVETAIQTNPLRSDEAGHTVIFSVRSKVTSENDISTNSETLPYSNSLDRNSGDKQGHISQPLSTNMPLSNSRNSNWGILIKIKQSRPKSLDEAVKLSVELEAFNKAEELNRAYRGYLRSADYNSIEEENELIPGAAPDTNTAVEKLEQGMQSIQNMIKKLTIEMCKLKDGERSRGNLTNDKKCYNCGKSGNFVRECPQRKPHDNSFHRGRGGGYNRPGRGDRYQNPRSNDNGSSRVIRKMNNGRKPNVSIVDEAGMYIEVHMNNKDAKFLVNTGAILSIISSSFYYQLNRKPILEKCNKQITSANGGLLSVKGKGTFNVRIGDTFFRLEAVVADIRADGILELDFLKDNDCVIDVVAKKLIVSGIDYPVQFEGKIGCYRIVASETISMPPVSEMVISCVVCVPKGQTMKHFEGIVEPLENKLEQDGPLVARTLVNTDDQGPIRLINLCKEVQVIHKGTSIGQVHAVISISDQKQHNSDPEISLRPDLQNLLKKIKYKESFAETDKDLGRTTLIKHKINTRDAPAFKEPPRRTPCHDNKTSAHLGVRKTIERIRQKYYWPGLQADVRRYIIGCEFCNRRKNPCQTNKAPMQLVQSCHPMERIAADILGELPETDNGNWYILVVSDYFSKWTESFAMPNMEAVTVANLIVEQVVARFGVPSYLHSYQGRQFESNLFSEMCRMLNIKKTRTTSSHPQSDGQVECFNKTLETMLSTREVYRCDQRGKTQIIHVDRMRKRNPQILEGESVEPLEPPETLSDTNEKIVEREPEVLEHAESVPVEGGEQHTIEDVPLGKIGTSSNFSNWSGRRRQPPV</sequence>
<dbReference type="Gene3D" id="3.30.420.10">
    <property type="entry name" value="Ribonuclease H-like superfamily/Ribonuclease H"/>
    <property type="match status" value="1"/>
</dbReference>
<accession>A0A6J8BWZ8</accession>
<keyword evidence="6" id="KW-1185">Reference proteome</keyword>
<feature type="compositionally biased region" description="Polar residues" evidence="2">
    <location>
        <begin position="73"/>
        <end position="85"/>
    </location>
</feature>
<feature type="domain" description="CCHC-type" evidence="3">
    <location>
        <begin position="198"/>
        <end position="214"/>
    </location>
</feature>
<dbReference type="EMBL" id="CACVKT020004176">
    <property type="protein sequence ID" value="CAC5388523.1"/>
    <property type="molecule type" value="Genomic_DNA"/>
</dbReference>
<dbReference type="Gene3D" id="2.40.70.10">
    <property type="entry name" value="Acid Proteases"/>
    <property type="match status" value="1"/>
</dbReference>
<dbReference type="PANTHER" id="PTHR37984:SF15">
    <property type="entry name" value="INTEGRASE CATALYTIC DOMAIN-CONTAINING PROTEIN"/>
    <property type="match status" value="1"/>
</dbReference>
<organism evidence="5 6">
    <name type="scientific">Mytilus coruscus</name>
    <name type="common">Sea mussel</name>
    <dbReference type="NCBI Taxonomy" id="42192"/>
    <lineage>
        <taxon>Eukaryota</taxon>
        <taxon>Metazoa</taxon>
        <taxon>Spiralia</taxon>
        <taxon>Lophotrochozoa</taxon>
        <taxon>Mollusca</taxon>
        <taxon>Bivalvia</taxon>
        <taxon>Autobranchia</taxon>
        <taxon>Pteriomorphia</taxon>
        <taxon>Mytilida</taxon>
        <taxon>Mytiloidea</taxon>
        <taxon>Mytilidae</taxon>
        <taxon>Mytilinae</taxon>
        <taxon>Mytilus</taxon>
    </lineage>
</organism>
<dbReference type="OrthoDB" id="6156608at2759"/>
<evidence type="ECO:0000313" key="6">
    <source>
        <dbReference type="Proteomes" id="UP000507470"/>
    </source>
</evidence>
<feature type="compositionally biased region" description="Polar residues" evidence="2">
    <location>
        <begin position="45"/>
        <end position="65"/>
    </location>
</feature>
<keyword evidence="1" id="KW-0479">Metal-binding</keyword>
<gene>
    <name evidence="5" type="ORF">MCOR_23779</name>
</gene>
<dbReference type="SUPFAM" id="SSF57756">
    <property type="entry name" value="Retrovirus zinc finger-like domains"/>
    <property type="match status" value="1"/>
</dbReference>
<dbReference type="GO" id="GO:0016779">
    <property type="term" value="F:nucleotidyltransferase activity"/>
    <property type="evidence" value="ECO:0007669"/>
    <property type="project" value="UniProtKB-KW"/>
</dbReference>
<dbReference type="GO" id="GO:0004519">
    <property type="term" value="F:endonuclease activity"/>
    <property type="evidence" value="ECO:0007669"/>
    <property type="project" value="UniProtKB-KW"/>
</dbReference>
<dbReference type="InterPro" id="IPR001878">
    <property type="entry name" value="Znf_CCHC"/>
</dbReference>
<dbReference type="InterPro" id="IPR036875">
    <property type="entry name" value="Znf_CCHC_sf"/>
</dbReference>
<keyword evidence="1" id="KW-0862">Zinc</keyword>
<dbReference type="InterPro" id="IPR036397">
    <property type="entry name" value="RNaseH_sf"/>
</dbReference>
<dbReference type="InterPro" id="IPR041588">
    <property type="entry name" value="Integrase_H2C2"/>
</dbReference>
<dbReference type="Pfam" id="PF17921">
    <property type="entry name" value="Integrase_H2C2"/>
    <property type="match status" value="1"/>
</dbReference>
<dbReference type="AlphaFoldDB" id="A0A6J8BWZ8"/>
<dbReference type="SUPFAM" id="SSF50630">
    <property type="entry name" value="Acid proteases"/>
    <property type="match status" value="1"/>
</dbReference>
<feature type="region of interest" description="Disordered" evidence="2">
    <location>
        <begin position="45"/>
        <end position="85"/>
    </location>
</feature>
<dbReference type="Pfam" id="PF13975">
    <property type="entry name" value="gag-asp_proteas"/>
    <property type="match status" value="1"/>
</dbReference>
<feature type="compositionally biased region" description="Basic and acidic residues" evidence="2">
    <location>
        <begin position="212"/>
        <end position="222"/>
    </location>
</feature>